<evidence type="ECO:0000256" key="1">
    <source>
        <dbReference type="ARBA" id="ARBA00022723"/>
    </source>
</evidence>
<dbReference type="EnsemblMetazoa" id="G24966.2">
    <property type="protein sequence ID" value="G24966.2:cds"/>
    <property type="gene ID" value="G24966"/>
</dbReference>
<keyword evidence="3" id="KW-0732">Signal</keyword>
<dbReference type="InterPro" id="IPR000587">
    <property type="entry name" value="Creatinase_N"/>
</dbReference>
<evidence type="ECO:0008006" key="9">
    <source>
        <dbReference type="Google" id="ProtNLM"/>
    </source>
</evidence>
<sequence>MQCLQNGLKLFVLIACALINGATSADNQYSRDFIPRESVHVKEGHCHDDQTKLNRLEDVRRLMHEKKLDAYIICNVNENLGKLKPHDRRLDSISGFSGRIGTAVITLDKAALWTDGRTFQSAIDDVDCGWTIYRKGGSNSTSLVDWVYDNTVDGSSVGACPYLTSLVWWENFQTIFKEMSIKFIPVYEDLIDLIWTKNRAPLPNSQIYIQPLQFAGETWQAKINRTIQKMAERDADVLVLTNLDEIAWLFNLRARDFPFDPYFISFCIINAKNGVISLYLVNAEERLASTVDSSGLRLYQFLNTSVVGTCVRPTCKKNTRIYTNGNMDTCEKINNIATEPVHRTLCVDVREYNPSTFKDDVSKASRDNRVRKVWVSWSCSEAFAEEIPQEKLILDHTPPMALKAAKNEAELEGIKNSTLRDSVFLTTYFAGLEKRMKNGDTLITKDLEVEIKKLRQNELYNNGPSGVSLLGSGPMTQHLFPKITDDIVTENDIFLFDMGSQYLDGTTDIARCFVFGTPNERQKDIYTRLLMTQINLAMKTFEAGTTGRDLDSDDVREPLREIGVHFPHEIGHMLAAHGAIVEGPALISNITEDWRSDVPRDRHIFECRKCKKPQDVAKIPNWSEYVLEEGMVFSNEPSFYGKGEFGMRLENTMFITTGQCEKPCFAFRQLVFLPYEPNLIKPELFSDHQKSWLKDYYGMIEQLVIPQLQARNDSTAIAWLLNRTNVTFLNN</sequence>
<name>A0A8W8KU02_MAGGI</name>
<dbReference type="GO" id="GO:0004177">
    <property type="term" value="F:aminopeptidase activity"/>
    <property type="evidence" value="ECO:0007669"/>
    <property type="project" value="UniProtKB-ARBA"/>
</dbReference>
<accession>A0A8W8KU02</accession>
<evidence type="ECO:0000256" key="3">
    <source>
        <dbReference type="SAM" id="SignalP"/>
    </source>
</evidence>
<evidence type="ECO:0000313" key="8">
    <source>
        <dbReference type="Proteomes" id="UP000005408"/>
    </source>
</evidence>
<evidence type="ECO:0000313" key="7">
    <source>
        <dbReference type="EnsemblMetazoa" id="G24966.2:cds"/>
    </source>
</evidence>
<dbReference type="OrthoDB" id="9995434at2759"/>
<dbReference type="InterPro" id="IPR032416">
    <property type="entry name" value="Peptidase_M24_C"/>
</dbReference>
<evidence type="ECO:0000259" key="6">
    <source>
        <dbReference type="Pfam" id="PF16188"/>
    </source>
</evidence>
<dbReference type="InterPro" id="IPR000994">
    <property type="entry name" value="Pept_M24"/>
</dbReference>
<keyword evidence="1" id="KW-0479">Metal-binding</keyword>
<feature type="chain" id="PRO_5042431399" description="Xaa-Pro aminopeptidase 1" evidence="3">
    <location>
        <begin position="25"/>
        <end position="731"/>
    </location>
</feature>
<evidence type="ECO:0000259" key="5">
    <source>
        <dbReference type="Pfam" id="PF01321"/>
    </source>
</evidence>
<dbReference type="Pfam" id="PF16189">
    <property type="entry name" value="Creatinase_N_2"/>
    <property type="match status" value="1"/>
</dbReference>
<dbReference type="AlphaFoldDB" id="A0A8W8KU02"/>
<keyword evidence="8" id="KW-1185">Reference proteome</keyword>
<feature type="domain" description="Creatinase N-terminal" evidence="5">
    <location>
        <begin position="55"/>
        <end position="186"/>
    </location>
</feature>
<evidence type="ECO:0000259" key="4">
    <source>
        <dbReference type="Pfam" id="PF00557"/>
    </source>
</evidence>
<dbReference type="InterPro" id="IPR050422">
    <property type="entry name" value="X-Pro_aminopeptidase_P"/>
</dbReference>
<feature type="domain" description="Peptidase M24" evidence="4">
    <location>
        <begin position="434"/>
        <end position="656"/>
    </location>
</feature>
<proteinExistence type="predicted"/>
<dbReference type="InterPro" id="IPR036005">
    <property type="entry name" value="Creatinase/aminopeptidase-like"/>
</dbReference>
<reference evidence="7" key="1">
    <citation type="submission" date="2022-08" db="UniProtKB">
        <authorList>
            <consortium name="EnsemblMetazoa"/>
        </authorList>
    </citation>
    <scope>IDENTIFICATION</scope>
    <source>
        <strain evidence="7">05x7-T-G4-1.051#20</strain>
    </source>
</reference>
<dbReference type="GO" id="GO:0005737">
    <property type="term" value="C:cytoplasm"/>
    <property type="evidence" value="ECO:0007669"/>
    <property type="project" value="UniProtKB-ARBA"/>
</dbReference>
<dbReference type="OMA" id="TSADNQY"/>
<dbReference type="SUPFAM" id="SSF55920">
    <property type="entry name" value="Creatinase/aminopeptidase"/>
    <property type="match status" value="1"/>
</dbReference>
<keyword evidence="2" id="KW-0378">Hydrolase</keyword>
<organism evidence="7 8">
    <name type="scientific">Magallana gigas</name>
    <name type="common">Pacific oyster</name>
    <name type="synonym">Crassostrea gigas</name>
    <dbReference type="NCBI Taxonomy" id="29159"/>
    <lineage>
        <taxon>Eukaryota</taxon>
        <taxon>Metazoa</taxon>
        <taxon>Spiralia</taxon>
        <taxon>Lophotrochozoa</taxon>
        <taxon>Mollusca</taxon>
        <taxon>Bivalvia</taxon>
        <taxon>Autobranchia</taxon>
        <taxon>Pteriomorphia</taxon>
        <taxon>Ostreida</taxon>
        <taxon>Ostreoidea</taxon>
        <taxon>Ostreidae</taxon>
        <taxon>Magallana</taxon>
    </lineage>
</organism>
<dbReference type="SUPFAM" id="SSF53092">
    <property type="entry name" value="Creatinase/prolidase N-terminal domain"/>
    <property type="match status" value="2"/>
</dbReference>
<dbReference type="InterPro" id="IPR029149">
    <property type="entry name" value="Creatin/AminoP/Spt16_N"/>
</dbReference>
<feature type="signal peptide" evidence="3">
    <location>
        <begin position="1"/>
        <end position="24"/>
    </location>
</feature>
<dbReference type="Gene3D" id="3.90.230.10">
    <property type="entry name" value="Creatinase/methionine aminopeptidase superfamily"/>
    <property type="match status" value="1"/>
</dbReference>
<dbReference type="GO" id="GO:0046872">
    <property type="term" value="F:metal ion binding"/>
    <property type="evidence" value="ECO:0007669"/>
    <property type="project" value="UniProtKB-KW"/>
</dbReference>
<dbReference type="PANTHER" id="PTHR43763:SF6">
    <property type="entry name" value="XAA-PRO AMINOPEPTIDASE 1"/>
    <property type="match status" value="1"/>
</dbReference>
<dbReference type="Proteomes" id="UP000005408">
    <property type="component" value="Unassembled WGS sequence"/>
</dbReference>
<protein>
    <recommendedName>
        <fullName evidence="9">Xaa-Pro aminopeptidase 1</fullName>
    </recommendedName>
</protein>
<dbReference type="Gene3D" id="3.40.350.10">
    <property type="entry name" value="Creatinase/prolidase N-terminal domain"/>
    <property type="match status" value="2"/>
</dbReference>
<dbReference type="Pfam" id="PF00557">
    <property type="entry name" value="Peptidase_M24"/>
    <property type="match status" value="1"/>
</dbReference>
<dbReference type="EnsemblMetazoa" id="G24966.1">
    <property type="protein sequence ID" value="G24966.1:cds"/>
    <property type="gene ID" value="G24966"/>
</dbReference>
<dbReference type="Pfam" id="PF16188">
    <property type="entry name" value="Peptidase_M24_C"/>
    <property type="match status" value="1"/>
</dbReference>
<evidence type="ECO:0000256" key="2">
    <source>
        <dbReference type="ARBA" id="ARBA00022801"/>
    </source>
</evidence>
<dbReference type="PANTHER" id="PTHR43763">
    <property type="entry name" value="XAA-PRO AMINOPEPTIDASE 1"/>
    <property type="match status" value="1"/>
</dbReference>
<feature type="domain" description="Peptidase M24 C-terminal" evidence="6">
    <location>
        <begin position="664"/>
        <end position="725"/>
    </location>
</feature>
<dbReference type="Pfam" id="PF01321">
    <property type="entry name" value="Creatinase_N"/>
    <property type="match status" value="1"/>
</dbReference>